<evidence type="ECO:0000313" key="1">
    <source>
        <dbReference type="EMBL" id="CAI3986660.1"/>
    </source>
</evidence>
<dbReference type="EMBL" id="CAMXCT010001101">
    <property type="protein sequence ID" value="CAI3986660.1"/>
    <property type="molecule type" value="Genomic_DNA"/>
</dbReference>
<dbReference type="AlphaFoldDB" id="A0A9P1FTV5"/>
<reference evidence="2" key="2">
    <citation type="submission" date="2024-04" db="EMBL/GenBank/DDBJ databases">
        <authorList>
            <person name="Chen Y."/>
            <person name="Shah S."/>
            <person name="Dougan E. K."/>
            <person name="Thang M."/>
            <person name="Chan C."/>
        </authorList>
    </citation>
    <scope>NUCLEOTIDE SEQUENCE [LARGE SCALE GENOMIC DNA]</scope>
</reference>
<reference evidence="1" key="1">
    <citation type="submission" date="2022-10" db="EMBL/GenBank/DDBJ databases">
        <authorList>
            <person name="Chen Y."/>
            <person name="Dougan E. K."/>
            <person name="Chan C."/>
            <person name="Rhodes N."/>
            <person name="Thang M."/>
        </authorList>
    </citation>
    <scope>NUCLEOTIDE SEQUENCE</scope>
</reference>
<evidence type="ECO:0000313" key="2">
    <source>
        <dbReference type="EMBL" id="CAL1140035.1"/>
    </source>
</evidence>
<keyword evidence="4" id="KW-1185">Reference proteome</keyword>
<sequence length="435" mass="49396">MSDWTKRLQRVQAEMPRPETEDIDHMTLEMLLTERVRFGKAHQGKSYAEVWESAPDWIRWFLGHYQESKDVEHKKMIRFIKLRIEETETSGGEVPQPAPVKAKAKAAPKILAASTKSRPAPHPDACPEEPVNAEMSSLQARMTSLEHALHQILVHLTPNVPADPVPSTMDDDLPVLPLASEWEECMTIRPSKVQPECMAMELRDPNFLKGIHGSLHAWLQSESKGKLNRFLSLPREEQAMLMELHSEEVWRSVKERVWHFMRIPVTMTLSQRISCVVKMKSCQSTRMRSLALGGFCGQSSHQSKFYDAVGSFDIKAAFLQGKPQKDRIIGLDPVVELAKAMSLKTGTPKIRYYQVYSEFMWMTATALSSTLDQLTWIRVYWAWLIDPKIAWQKPETVKTLPEALTVPTLKAEDKAFSSVLPTGEPPQKTQAQGSP</sequence>
<dbReference type="EMBL" id="CAMXCT030001101">
    <property type="protein sequence ID" value="CAL4773972.1"/>
    <property type="molecule type" value="Genomic_DNA"/>
</dbReference>
<comment type="caution">
    <text evidence="1">The sequence shown here is derived from an EMBL/GenBank/DDBJ whole genome shotgun (WGS) entry which is preliminary data.</text>
</comment>
<organism evidence="1">
    <name type="scientific">Cladocopium goreaui</name>
    <dbReference type="NCBI Taxonomy" id="2562237"/>
    <lineage>
        <taxon>Eukaryota</taxon>
        <taxon>Sar</taxon>
        <taxon>Alveolata</taxon>
        <taxon>Dinophyceae</taxon>
        <taxon>Suessiales</taxon>
        <taxon>Symbiodiniaceae</taxon>
        <taxon>Cladocopium</taxon>
    </lineage>
</organism>
<evidence type="ECO:0000313" key="4">
    <source>
        <dbReference type="Proteomes" id="UP001152797"/>
    </source>
</evidence>
<proteinExistence type="predicted"/>
<dbReference type="EMBL" id="CAMXCT020001101">
    <property type="protein sequence ID" value="CAL1140035.1"/>
    <property type="molecule type" value="Genomic_DNA"/>
</dbReference>
<dbReference type="Proteomes" id="UP001152797">
    <property type="component" value="Unassembled WGS sequence"/>
</dbReference>
<evidence type="ECO:0000313" key="3">
    <source>
        <dbReference type="EMBL" id="CAL4773972.1"/>
    </source>
</evidence>
<gene>
    <name evidence="1" type="ORF">C1SCF055_LOCUS14001</name>
</gene>
<protein>
    <submittedName>
        <fullName evidence="3">CCHC-type domain-containing protein</fullName>
    </submittedName>
</protein>
<name>A0A9P1FTV5_9DINO</name>
<accession>A0A9P1FTV5</accession>